<evidence type="ECO:0000313" key="4">
    <source>
        <dbReference type="Proteomes" id="UP001215280"/>
    </source>
</evidence>
<dbReference type="AlphaFoldDB" id="A0AAD7NAT2"/>
<feature type="region of interest" description="Disordered" evidence="2">
    <location>
        <begin position="682"/>
        <end position="716"/>
    </location>
</feature>
<proteinExistence type="predicted"/>
<evidence type="ECO:0000256" key="2">
    <source>
        <dbReference type="SAM" id="MobiDB-lite"/>
    </source>
</evidence>
<feature type="compositionally biased region" description="Polar residues" evidence="2">
    <location>
        <begin position="44"/>
        <end position="64"/>
    </location>
</feature>
<keyword evidence="1" id="KW-0175">Coiled coil</keyword>
<reference evidence="3" key="1">
    <citation type="submission" date="2023-03" db="EMBL/GenBank/DDBJ databases">
        <title>Massive genome expansion in bonnet fungi (Mycena s.s.) driven by repeated elements and novel gene families across ecological guilds.</title>
        <authorList>
            <consortium name="Lawrence Berkeley National Laboratory"/>
            <person name="Harder C.B."/>
            <person name="Miyauchi S."/>
            <person name="Viragh M."/>
            <person name="Kuo A."/>
            <person name="Thoen E."/>
            <person name="Andreopoulos B."/>
            <person name="Lu D."/>
            <person name="Skrede I."/>
            <person name="Drula E."/>
            <person name="Henrissat B."/>
            <person name="Morin E."/>
            <person name="Kohler A."/>
            <person name="Barry K."/>
            <person name="LaButti K."/>
            <person name="Morin E."/>
            <person name="Salamov A."/>
            <person name="Lipzen A."/>
            <person name="Mereny Z."/>
            <person name="Hegedus B."/>
            <person name="Baldrian P."/>
            <person name="Stursova M."/>
            <person name="Weitz H."/>
            <person name="Taylor A."/>
            <person name="Grigoriev I.V."/>
            <person name="Nagy L.G."/>
            <person name="Martin F."/>
            <person name="Kauserud H."/>
        </authorList>
    </citation>
    <scope>NUCLEOTIDE SEQUENCE</scope>
    <source>
        <strain evidence="3">CBHHK188m</strain>
    </source>
</reference>
<keyword evidence="4" id="KW-1185">Reference proteome</keyword>
<evidence type="ECO:0000313" key="3">
    <source>
        <dbReference type="EMBL" id="KAJ7753967.1"/>
    </source>
</evidence>
<feature type="compositionally biased region" description="Acidic residues" evidence="2">
    <location>
        <begin position="697"/>
        <end position="708"/>
    </location>
</feature>
<name>A0AAD7NAT2_9AGAR</name>
<gene>
    <name evidence="3" type="ORF">DFH07DRAFT_773983</name>
</gene>
<organism evidence="3 4">
    <name type="scientific">Mycena maculata</name>
    <dbReference type="NCBI Taxonomy" id="230809"/>
    <lineage>
        <taxon>Eukaryota</taxon>
        <taxon>Fungi</taxon>
        <taxon>Dikarya</taxon>
        <taxon>Basidiomycota</taxon>
        <taxon>Agaricomycotina</taxon>
        <taxon>Agaricomycetes</taxon>
        <taxon>Agaricomycetidae</taxon>
        <taxon>Agaricales</taxon>
        <taxon>Marasmiineae</taxon>
        <taxon>Mycenaceae</taxon>
        <taxon>Mycena</taxon>
    </lineage>
</organism>
<dbReference type="Proteomes" id="UP001215280">
    <property type="component" value="Unassembled WGS sequence"/>
</dbReference>
<feature type="region of interest" description="Disordered" evidence="2">
    <location>
        <begin position="1"/>
        <end position="64"/>
    </location>
</feature>
<comment type="caution">
    <text evidence="3">The sequence shown here is derived from an EMBL/GenBank/DDBJ whole genome shotgun (WGS) entry which is preliminary data.</text>
</comment>
<sequence length="716" mass="80172">MLAVRTAKDKKRWNPSKKRLSNLSGYNRAVSDPTSCTRPHGKENTSTAPASSNVERSPLRPSSNSYIPSEDMFLALKLWSDNYERKCRNLTRKVSRATDRNTELTQRGVGANLQIVDAVNNMEHFTGSNDGTSHKHLNYESRFIAVDQKLLALGLTQAPNHTSEEQMQGLLNIVEEMYATYNASPLGKTEPLDACAFFEKAAGGLAAWDALPADEQSRINGTLHANLCQQIGQREFNQLSEEEKADVSFFVGGGCCMHKDLNAHRGGVERMAASWLKHGFEPPILLMNKDNDAAAKSGSVVAKARAEKLSSRGGVKLCELMGMLLNNKDDKKGMQDSLGVYFQACEHLGYSVRFPDTSNTRYQCFSEAAAKIITNLPIYRKLMEFSRDRKNSLTFNHLELNIWKGLNDIPTIIELVVLTWYGQNFSHPVMRVVRSSSGGLRNLWDMGPHIRNLIAHCRRVIADPNIICGDNLSYTTASMDGQPWERPESIFGQSDVLKVDLTDKQKQDGWMLSTNDASKGWLGANARQAMRRRPNSSLEFINAKSQYKHNKTADFIAQKLNTADGQQFLWQAARAIGAQGRGKKRKVAQAEHDTRTVTEHRDKKKKYTPKIIFDIARFTDPESLKEISAVDITLQCKWHCLREMETDKKTEVPALSKLKKAEKAEVIVAALEWWLPRVRSGEVPQLGHPVSGALGPGEEEVEPEEEEYGAGYGERD</sequence>
<evidence type="ECO:0000256" key="1">
    <source>
        <dbReference type="SAM" id="Coils"/>
    </source>
</evidence>
<feature type="compositionally biased region" description="Basic residues" evidence="2">
    <location>
        <begin position="8"/>
        <end position="20"/>
    </location>
</feature>
<dbReference type="EMBL" id="JARJLG010000069">
    <property type="protein sequence ID" value="KAJ7753967.1"/>
    <property type="molecule type" value="Genomic_DNA"/>
</dbReference>
<protein>
    <submittedName>
        <fullName evidence="3">Uncharacterized protein</fullName>
    </submittedName>
</protein>
<accession>A0AAD7NAT2</accession>
<feature type="coiled-coil region" evidence="1">
    <location>
        <begin position="80"/>
        <end position="107"/>
    </location>
</feature>